<organism evidence="1 2">
    <name type="scientific">Staphylococcus equorum</name>
    <dbReference type="NCBI Taxonomy" id="246432"/>
    <lineage>
        <taxon>Bacteria</taxon>
        <taxon>Bacillati</taxon>
        <taxon>Bacillota</taxon>
        <taxon>Bacilli</taxon>
        <taxon>Bacillales</taxon>
        <taxon>Staphylococcaceae</taxon>
        <taxon>Staphylococcus</taxon>
    </lineage>
</organism>
<name>A0AAP7LV13_9STAP</name>
<comment type="caution">
    <text evidence="1">The sequence shown here is derived from an EMBL/GenBank/DDBJ whole genome shotgun (WGS) entry which is preliminary data.</text>
</comment>
<protein>
    <submittedName>
        <fullName evidence="1">Uncharacterized protein</fullName>
    </submittedName>
</protein>
<evidence type="ECO:0000313" key="1">
    <source>
        <dbReference type="EMBL" id="OEK59086.1"/>
    </source>
</evidence>
<accession>A0AAP7LV13</accession>
<dbReference type="AlphaFoldDB" id="A0AAP7LV13"/>
<gene>
    <name evidence="1" type="ORF">ASS94_00030</name>
</gene>
<reference evidence="2" key="1">
    <citation type="submission" date="2015-11" db="EMBL/GenBank/DDBJ databases">
        <title>Genomic diversity of Staphylococcus saprophyticus strains from urinary tract infections, animal surfaces, and fermented foods.</title>
        <authorList>
            <person name="Wolfe B.E."/>
        </authorList>
    </citation>
    <scope>NUCLEOTIDE SEQUENCE [LARGE SCALE GENOMIC DNA]</scope>
    <source>
        <strain evidence="2">738_7</strain>
    </source>
</reference>
<dbReference type="Proteomes" id="UP000095464">
    <property type="component" value="Unassembled WGS sequence"/>
</dbReference>
<proteinExistence type="predicted"/>
<dbReference type="RefSeq" id="WP_069854212.1">
    <property type="nucleotide sequence ID" value="NZ_LNPX01000001.1"/>
</dbReference>
<evidence type="ECO:0000313" key="2">
    <source>
        <dbReference type="Proteomes" id="UP000095464"/>
    </source>
</evidence>
<sequence length="62" mass="7170">MIETYVKWCCDLEHVAYQRQTVNNLPNAYDYTETGYKGLVITDSAKVKQMTIEDYVFGDIAI</sequence>
<dbReference type="EMBL" id="LNPX01000001">
    <property type="protein sequence ID" value="OEK59086.1"/>
    <property type="molecule type" value="Genomic_DNA"/>
</dbReference>